<reference evidence="1 2" key="1">
    <citation type="submission" date="2021-06" db="EMBL/GenBank/DDBJ databases">
        <title>Caerostris darwini draft genome.</title>
        <authorList>
            <person name="Kono N."/>
            <person name="Arakawa K."/>
        </authorList>
    </citation>
    <scope>NUCLEOTIDE SEQUENCE [LARGE SCALE GENOMIC DNA]</scope>
</reference>
<name>A0AAV4T2A1_9ARAC</name>
<evidence type="ECO:0000313" key="2">
    <source>
        <dbReference type="Proteomes" id="UP001054837"/>
    </source>
</evidence>
<keyword evidence="2" id="KW-1185">Reference proteome</keyword>
<comment type="caution">
    <text evidence="1">The sequence shown here is derived from an EMBL/GenBank/DDBJ whole genome shotgun (WGS) entry which is preliminary data.</text>
</comment>
<sequence length="95" mass="10381">MPILIKIPSVVTVTSSATQTMQNSATGITIGRCSMQKDKKCSAHQKDVVGLCFIFVTFFNPEPFQTVCDFSRRSANFVTDSSNDPFGLDGFRGAH</sequence>
<dbReference type="EMBL" id="BPLQ01008900">
    <property type="protein sequence ID" value="GIY40240.1"/>
    <property type="molecule type" value="Genomic_DNA"/>
</dbReference>
<accession>A0AAV4T2A1</accession>
<dbReference type="Proteomes" id="UP001054837">
    <property type="component" value="Unassembled WGS sequence"/>
</dbReference>
<dbReference type="AlphaFoldDB" id="A0AAV4T2A1"/>
<proteinExistence type="predicted"/>
<gene>
    <name evidence="1" type="ORF">CDAR_164841</name>
</gene>
<organism evidence="1 2">
    <name type="scientific">Caerostris darwini</name>
    <dbReference type="NCBI Taxonomy" id="1538125"/>
    <lineage>
        <taxon>Eukaryota</taxon>
        <taxon>Metazoa</taxon>
        <taxon>Ecdysozoa</taxon>
        <taxon>Arthropoda</taxon>
        <taxon>Chelicerata</taxon>
        <taxon>Arachnida</taxon>
        <taxon>Araneae</taxon>
        <taxon>Araneomorphae</taxon>
        <taxon>Entelegynae</taxon>
        <taxon>Araneoidea</taxon>
        <taxon>Araneidae</taxon>
        <taxon>Caerostris</taxon>
    </lineage>
</organism>
<evidence type="ECO:0000313" key="1">
    <source>
        <dbReference type="EMBL" id="GIY40240.1"/>
    </source>
</evidence>
<protein>
    <submittedName>
        <fullName evidence="1">Uncharacterized protein</fullName>
    </submittedName>
</protein>